<evidence type="ECO:0000313" key="2">
    <source>
        <dbReference type="Proteomes" id="UP000234681"/>
    </source>
</evidence>
<sequence length="38" mass="4481">MLSINSGYFESPGTINFLLVCQLKDRKERMWVTTRCRS</sequence>
<reference evidence="2" key="1">
    <citation type="submission" date="2005-09" db="EMBL/GenBank/DDBJ databases">
        <authorList>
            <person name="Mural R.J."/>
            <person name="Li P.W."/>
            <person name="Adams M.D."/>
            <person name="Amanatides P.G."/>
            <person name="Baden-Tillson H."/>
            <person name="Barnstead M."/>
            <person name="Chin S.H."/>
            <person name="Dew I."/>
            <person name="Evans C.A."/>
            <person name="Ferriera S."/>
            <person name="Flanigan M."/>
            <person name="Fosler C."/>
            <person name="Glodek A."/>
            <person name="Gu Z."/>
            <person name="Holt R.A."/>
            <person name="Jennings D."/>
            <person name="Kraft C.L."/>
            <person name="Lu F."/>
            <person name="Nguyen T."/>
            <person name="Nusskern D.R."/>
            <person name="Pfannkoch C.M."/>
            <person name="Sitter C."/>
            <person name="Sutton G.G."/>
            <person name="Venter J.C."/>
            <person name="Wang Z."/>
            <person name="Woodage T."/>
            <person name="Zheng X.H."/>
            <person name="Zhong F."/>
        </authorList>
    </citation>
    <scope>NUCLEOTIDE SEQUENCE [LARGE SCALE GENOMIC DNA]</scope>
    <source>
        <strain>BN</strain>
        <strain evidence="2">Sprague-Dawley</strain>
    </source>
</reference>
<dbReference type="EMBL" id="CH473977">
    <property type="protein sequence ID" value="EDL98265.1"/>
    <property type="molecule type" value="Genomic_DNA"/>
</dbReference>
<organism evidence="1 2">
    <name type="scientific">Rattus norvegicus</name>
    <name type="common">Rat</name>
    <dbReference type="NCBI Taxonomy" id="10116"/>
    <lineage>
        <taxon>Eukaryota</taxon>
        <taxon>Metazoa</taxon>
        <taxon>Chordata</taxon>
        <taxon>Craniata</taxon>
        <taxon>Vertebrata</taxon>
        <taxon>Euteleostomi</taxon>
        <taxon>Mammalia</taxon>
        <taxon>Eutheria</taxon>
        <taxon>Euarchontoglires</taxon>
        <taxon>Glires</taxon>
        <taxon>Rodentia</taxon>
        <taxon>Myomorpha</taxon>
        <taxon>Muroidea</taxon>
        <taxon>Muridae</taxon>
        <taxon>Murinae</taxon>
        <taxon>Rattus</taxon>
    </lineage>
</organism>
<accession>A6J7B5</accession>
<proteinExistence type="predicted"/>
<dbReference type="AlphaFoldDB" id="A6J7B5"/>
<protein>
    <submittedName>
        <fullName evidence="1">RCG43906</fullName>
    </submittedName>
</protein>
<evidence type="ECO:0000313" key="1">
    <source>
        <dbReference type="EMBL" id="EDL98265.1"/>
    </source>
</evidence>
<gene>
    <name evidence="1" type="ORF">rCG_43906</name>
</gene>
<name>A6J7B5_RAT</name>
<dbReference type="Proteomes" id="UP000234681">
    <property type="component" value="Chromosome 17"/>
</dbReference>